<dbReference type="InterPro" id="IPR037522">
    <property type="entry name" value="HD_GYP_dom"/>
</dbReference>
<dbReference type="Pfam" id="PF00072">
    <property type="entry name" value="Response_reg"/>
    <property type="match status" value="1"/>
</dbReference>
<feature type="domain" description="HD-GYP" evidence="3">
    <location>
        <begin position="108"/>
        <end position="309"/>
    </location>
</feature>
<keyword evidence="1" id="KW-0597">Phosphoprotein</keyword>
<dbReference type="GO" id="GO:0000160">
    <property type="term" value="P:phosphorelay signal transduction system"/>
    <property type="evidence" value="ECO:0007669"/>
    <property type="project" value="InterPro"/>
</dbReference>
<evidence type="ECO:0000313" key="5">
    <source>
        <dbReference type="Proteomes" id="UP000073601"/>
    </source>
</evidence>
<dbReference type="Proteomes" id="UP000073601">
    <property type="component" value="Unassembled WGS sequence"/>
</dbReference>
<dbReference type="PROSITE" id="PS51832">
    <property type="entry name" value="HD_GYP"/>
    <property type="match status" value="1"/>
</dbReference>
<dbReference type="InterPro" id="IPR011006">
    <property type="entry name" value="CheY-like_superfamily"/>
</dbReference>
<evidence type="ECO:0000259" key="3">
    <source>
        <dbReference type="PROSITE" id="PS51832"/>
    </source>
</evidence>
<proteinExistence type="predicted"/>
<keyword evidence="5" id="KW-1185">Reference proteome</keyword>
<feature type="modified residue" description="4-aspartylphosphate" evidence="1">
    <location>
        <position position="52"/>
    </location>
</feature>
<dbReference type="PROSITE" id="PS50110">
    <property type="entry name" value="RESPONSE_REGULATORY"/>
    <property type="match status" value="1"/>
</dbReference>
<accession>A0A128F0N6</accession>
<sequence length="322" mass="35690">MAYKVLVVDDEPSNLHVMRTILQDQYTLIFAKSGERAIELTIQQRPDLILLDIMMPGMNGYEVCRALKNEKAVSHIPIIIVSALDEYQSEVEGLKSGAADFLIKPVSPELVKSRVANLLGEARATIMRENYQLVINQIAAVAALHNNYVEISAPRIAKFCEWLSVKYGLTTSKAEDVGLAYPLCQIGELWDDGGNNTTAESRSLLLLSEATKGFACVAVTLLTYKNTRWDGSGFPEIEADKIPEECRVVTVAEAIDREIESHEGSVSDRVKGAIETVSQEAGTLADPRLIHILDENSDELSHLYFDWLSSPWPTPILPINEF</sequence>
<name>A0A128F0N6_9GAMM</name>
<evidence type="ECO:0000256" key="1">
    <source>
        <dbReference type="PROSITE-ProRule" id="PRU00169"/>
    </source>
</evidence>
<dbReference type="InterPro" id="IPR001789">
    <property type="entry name" value="Sig_transdc_resp-reg_receiver"/>
</dbReference>
<feature type="domain" description="Response regulatory" evidence="2">
    <location>
        <begin position="4"/>
        <end position="119"/>
    </location>
</feature>
<dbReference type="InterPro" id="IPR052020">
    <property type="entry name" value="Cyclic_di-GMP/3'3'-cGAMP_PDE"/>
</dbReference>
<dbReference type="SUPFAM" id="SSF52172">
    <property type="entry name" value="CheY-like"/>
    <property type="match status" value="1"/>
</dbReference>
<gene>
    <name evidence="4" type="primary">pleD_4</name>
    <name evidence="4" type="ORF">GMA8713_01344</name>
</gene>
<dbReference type="EMBL" id="FIZY01000009">
    <property type="protein sequence ID" value="CZF80368.1"/>
    <property type="molecule type" value="Genomic_DNA"/>
</dbReference>
<evidence type="ECO:0000313" key="4">
    <source>
        <dbReference type="EMBL" id="CZF80368.1"/>
    </source>
</evidence>
<dbReference type="PANTHER" id="PTHR45228:SF5">
    <property type="entry name" value="CYCLIC DI-GMP PHOSPHODIESTERASE VC_1348-RELATED"/>
    <property type="match status" value="1"/>
</dbReference>
<dbReference type="SMART" id="SM00448">
    <property type="entry name" value="REC"/>
    <property type="match status" value="1"/>
</dbReference>
<dbReference type="PANTHER" id="PTHR45228">
    <property type="entry name" value="CYCLIC DI-GMP PHOSPHODIESTERASE TM_0186-RELATED"/>
    <property type="match status" value="1"/>
</dbReference>
<dbReference type="OrthoDB" id="8874570at2"/>
<reference evidence="5" key="1">
    <citation type="submission" date="2016-02" db="EMBL/GenBank/DDBJ databases">
        <authorList>
            <person name="Rodrigo-Torres Lidia"/>
            <person name="Arahal R.David."/>
        </authorList>
    </citation>
    <scope>NUCLEOTIDE SEQUENCE [LARGE SCALE GENOMIC DNA]</scope>
    <source>
        <strain evidence="5">CECT 8713</strain>
    </source>
</reference>
<dbReference type="AlphaFoldDB" id="A0A128F0N6"/>
<dbReference type="Gene3D" id="1.10.3210.10">
    <property type="entry name" value="Hypothetical protein af1432"/>
    <property type="match status" value="1"/>
</dbReference>
<evidence type="ECO:0000259" key="2">
    <source>
        <dbReference type="PROSITE" id="PS50110"/>
    </source>
</evidence>
<dbReference type="Gene3D" id="3.40.50.2300">
    <property type="match status" value="1"/>
</dbReference>
<protein>
    <submittedName>
        <fullName evidence="4">Response regulator PleD</fullName>
    </submittedName>
</protein>
<dbReference type="RefSeq" id="WP_062707101.1">
    <property type="nucleotide sequence ID" value="NZ_CAWRCI010000009.1"/>
</dbReference>
<organism evidence="4 5">
    <name type="scientific">Grimontia marina</name>
    <dbReference type="NCBI Taxonomy" id="646534"/>
    <lineage>
        <taxon>Bacteria</taxon>
        <taxon>Pseudomonadati</taxon>
        <taxon>Pseudomonadota</taxon>
        <taxon>Gammaproteobacteria</taxon>
        <taxon>Vibrionales</taxon>
        <taxon>Vibrionaceae</taxon>
        <taxon>Grimontia</taxon>
    </lineage>
</organism>